<evidence type="ECO:0000313" key="2">
    <source>
        <dbReference type="Proteomes" id="UP000001022"/>
    </source>
</evidence>
<organism evidence="1 2">
    <name type="scientific">Haemophilus ducreyi (strain 35000HP / ATCC 700724)</name>
    <dbReference type="NCBI Taxonomy" id="233412"/>
    <lineage>
        <taxon>Bacteria</taxon>
        <taxon>Pseudomonadati</taxon>
        <taxon>Pseudomonadota</taxon>
        <taxon>Gammaproteobacteria</taxon>
        <taxon>Pasteurellales</taxon>
        <taxon>Pasteurellaceae</taxon>
        <taxon>Haemophilus</taxon>
    </lineage>
</organism>
<keyword evidence="2" id="KW-1185">Reference proteome</keyword>
<dbReference type="Proteomes" id="UP000001022">
    <property type="component" value="Chromosome"/>
</dbReference>
<proteinExistence type="predicted"/>
<reference evidence="2" key="1">
    <citation type="submission" date="2003-06" db="EMBL/GenBank/DDBJ databases">
        <title>The complete genome sequence of Haemophilus ducreyi.</title>
        <authorList>
            <person name="Munson R.S. Jr."/>
            <person name="Ray W.C."/>
            <person name="Mahairas G."/>
            <person name="Sabo P."/>
            <person name="Mungur R."/>
            <person name="Johnson L."/>
            <person name="Nguyen D."/>
            <person name="Wang J."/>
            <person name="Forst C."/>
            <person name="Hood L."/>
        </authorList>
    </citation>
    <scope>NUCLEOTIDE SEQUENCE [LARGE SCALE GENOMIC DNA]</scope>
    <source>
        <strain evidence="2">35000HP / ATCC 700724</strain>
    </source>
</reference>
<dbReference type="AlphaFoldDB" id="Q7VNR6"/>
<protein>
    <submittedName>
        <fullName evidence="1">Uncharacterized protein</fullName>
    </submittedName>
</protein>
<evidence type="ECO:0000313" key="1">
    <source>
        <dbReference type="EMBL" id="AAP95386.1"/>
    </source>
</evidence>
<gene>
    <name evidence="1" type="ordered locus">HD_0421</name>
</gene>
<dbReference type="EMBL" id="AE017143">
    <property type="protein sequence ID" value="AAP95386.1"/>
    <property type="molecule type" value="Genomic_DNA"/>
</dbReference>
<name>Q7VNR6_HAEDU</name>
<dbReference type="KEGG" id="hdu:HD_0421"/>
<dbReference type="HOGENOM" id="CLU_3356479_0_0_6"/>
<sequence>MTEGVGIFVFLWKAGIFRPPILKKHVGYCSFKISVV</sequence>
<accession>Q7VNR6</accession>